<name>A0A812M7F3_SYMPI</name>
<dbReference type="Proteomes" id="UP000649617">
    <property type="component" value="Unassembled WGS sequence"/>
</dbReference>
<protein>
    <submittedName>
        <fullName evidence="1">F52C9.6 protein</fullName>
    </submittedName>
</protein>
<dbReference type="OrthoDB" id="444214at2759"/>
<dbReference type="EMBL" id="CAJNIZ010006903">
    <property type="protein sequence ID" value="CAE7253501.1"/>
    <property type="molecule type" value="Genomic_DNA"/>
</dbReference>
<reference evidence="1" key="1">
    <citation type="submission" date="2021-02" db="EMBL/GenBank/DDBJ databases">
        <authorList>
            <person name="Dougan E. K."/>
            <person name="Rhodes N."/>
            <person name="Thang M."/>
            <person name="Chan C."/>
        </authorList>
    </citation>
    <scope>NUCLEOTIDE SEQUENCE</scope>
</reference>
<organism evidence="1 2">
    <name type="scientific">Symbiodinium pilosum</name>
    <name type="common">Dinoflagellate</name>
    <dbReference type="NCBI Taxonomy" id="2952"/>
    <lineage>
        <taxon>Eukaryota</taxon>
        <taxon>Sar</taxon>
        <taxon>Alveolata</taxon>
        <taxon>Dinophyceae</taxon>
        <taxon>Suessiales</taxon>
        <taxon>Symbiodiniaceae</taxon>
        <taxon>Symbiodinium</taxon>
    </lineage>
</organism>
<dbReference type="AlphaFoldDB" id="A0A812M7F3"/>
<sequence length="583" mass="66022">METCALNPPLKRVRSKSWLGFDQVAVEPDWRKKVCLLPLEEAAVTLPQPAPYLAEELLEREPTSPSRQVYLVTLPALRRLDEADEKPGLRCPSEWEHENVARVLMDAFQNPALAQHSASWGLAAQLHCFVIFRERHAPRQGEETGPFHWRIALRATSNFRFASIKRALYARHGLASHWSCSHTGYWSAVRYGCMPSPSKPLEELDSKPYTWARHHKPLFEVCQEPSTAAALNRRRETKVKLAEELGKPEPRPTEMDLYPIIVKNGFRNSADDHTAAEKLIQWLKAYGSPALVTFAFKNRQKLAAIIDDVWSWETVDDFLHVNAQTRLQLMLQARACPCCCNGVWRHVAWQTLLRNQVDIKTLCSHVLRSLEVGRREDVPLVVLMGRFGGEGKSFFLAPLRQVVGMDNIQATPQPGSFLLLGLERRKVVLLDEWTFDTSVVPLATQLLWYEGKSFPITRPQNKDCSGHLLCSGTAPIFATCKEKELAPIMQKAQEAMQLGQPSEWSMLLRRLKIFTSPSHSRRLGQGGHAKAHPQIDGSVLDPAVLGCEGLVYVGRDVDTGKEYAVKVMQLHKKHLFDRFSREV</sequence>
<evidence type="ECO:0000313" key="2">
    <source>
        <dbReference type="Proteomes" id="UP000649617"/>
    </source>
</evidence>
<gene>
    <name evidence="1" type="primary">F52C9.6</name>
    <name evidence="1" type="ORF">SPIL2461_LOCUS4985</name>
</gene>
<evidence type="ECO:0000313" key="1">
    <source>
        <dbReference type="EMBL" id="CAE7253501.1"/>
    </source>
</evidence>
<proteinExistence type="predicted"/>
<keyword evidence="2" id="KW-1185">Reference proteome</keyword>
<accession>A0A812M7F3</accession>
<comment type="caution">
    <text evidence="1">The sequence shown here is derived from an EMBL/GenBank/DDBJ whole genome shotgun (WGS) entry which is preliminary data.</text>
</comment>